<feature type="transmembrane region" description="Helical" evidence="1">
    <location>
        <begin position="126"/>
        <end position="146"/>
    </location>
</feature>
<name>A0A1B7INW8_9ENTR</name>
<feature type="transmembrane region" description="Helical" evidence="1">
    <location>
        <begin position="88"/>
        <end position="106"/>
    </location>
</feature>
<feature type="transmembrane region" description="Helical" evidence="1">
    <location>
        <begin position="348"/>
        <end position="365"/>
    </location>
</feature>
<keyword evidence="1" id="KW-0812">Transmembrane</keyword>
<feature type="transmembrane region" description="Helical" evidence="1">
    <location>
        <begin position="31"/>
        <end position="49"/>
    </location>
</feature>
<feature type="transmembrane region" description="Helical" evidence="1">
    <location>
        <begin position="230"/>
        <end position="249"/>
    </location>
</feature>
<feature type="transmembrane region" description="Helical" evidence="1">
    <location>
        <begin position="261"/>
        <end position="277"/>
    </location>
</feature>
<evidence type="ECO:0000313" key="3">
    <source>
        <dbReference type="Proteomes" id="UP000078410"/>
    </source>
</evidence>
<comment type="caution">
    <text evidence="2">The sequence shown here is derived from an EMBL/GenBank/DDBJ whole genome shotgun (WGS) entry which is preliminary data.</text>
</comment>
<gene>
    <name evidence="2" type="ORF">M975_2298</name>
</gene>
<keyword evidence="3" id="KW-1185">Reference proteome</keyword>
<feature type="transmembrane region" description="Helical" evidence="1">
    <location>
        <begin position="192"/>
        <end position="218"/>
    </location>
</feature>
<dbReference type="OrthoDB" id="1425374at2"/>
<feature type="transmembrane region" description="Helical" evidence="1">
    <location>
        <begin position="166"/>
        <end position="185"/>
    </location>
</feature>
<organism evidence="2 3">
    <name type="scientific">Buttiauxella brennerae ATCC 51605</name>
    <dbReference type="NCBI Taxonomy" id="1354251"/>
    <lineage>
        <taxon>Bacteria</taxon>
        <taxon>Pseudomonadati</taxon>
        <taxon>Pseudomonadota</taxon>
        <taxon>Gammaproteobacteria</taxon>
        <taxon>Enterobacterales</taxon>
        <taxon>Enterobacteriaceae</taxon>
        <taxon>Buttiauxella</taxon>
    </lineage>
</organism>
<protein>
    <recommendedName>
        <fullName evidence="4">O-antigen polymerase</fullName>
    </recommendedName>
</protein>
<keyword evidence="1" id="KW-1133">Transmembrane helix</keyword>
<dbReference type="AlphaFoldDB" id="A0A1B7INW8"/>
<evidence type="ECO:0000256" key="1">
    <source>
        <dbReference type="SAM" id="Phobius"/>
    </source>
</evidence>
<dbReference type="RefSeq" id="WP_064559454.1">
    <property type="nucleotide sequence ID" value="NZ_LXER01000019.1"/>
</dbReference>
<accession>A0A1B7INW8</accession>
<dbReference type="EMBL" id="LXER01000019">
    <property type="protein sequence ID" value="OAT31373.1"/>
    <property type="molecule type" value="Genomic_DNA"/>
</dbReference>
<feature type="transmembrane region" description="Helical" evidence="1">
    <location>
        <begin position="61"/>
        <end position="82"/>
    </location>
</feature>
<keyword evidence="1" id="KW-0472">Membrane</keyword>
<evidence type="ECO:0008006" key="4">
    <source>
        <dbReference type="Google" id="ProtNLM"/>
    </source>
</evidence>
<feature type="transmembrane region" description="Helical" evidence="1">
    <location>
        <begin position="297"/>
        <end position="318"/>
    </location>
</feature>
<dbReference type="PATRIC" id="fig|1354251.4.peg.2377"/>
<feature type="transmembrane region" description="Helical" evidence="1">
    <location>
        <begin position="7"/>
        <end position="25"/>
    </location>
</feature>
<sequence length="376" mass="41976">MITLNKILILLVTIEIIFGGGGRLLDPLGIPPLRYILFFVAIILFLINVVTKGGKTTIQTFGIMILLGSLPIYGTLIGVIQGNFFEKIYFDLQPYIYMIMLLYVCVNRYDVKEYAISTFIKTSKIYAVLASVSYITYVIMLHSNFLNFNFVYGLLSSTGEFFFRPGGAFFAKSFFFIGIGAIAFFCERKIGYFLLCIFAIFLTETRGVFLFTCVAAMFASLRINSMLKNITFISITVFFGAALAIFVGARAGNSDAVRLNDFSYVINNINPISMFFGEGFGSEILGRSRIEVVPLELFYKIGILGLILSLIPMLYIIFKSINNKLTCISLQMSSIALFSALVSMTNPFLYTPMGVYIIGISLISMENTTRLSKSLD</sequence>
<proteinExistence type="predicted"/>
<reference evidence="2 3" key="1">
    <citation type="submission" date="2016-04" db="EMBL/GenBank/DDBJ databases">
        <title>ATOL: Assembling a taxonomically balanced genome-scale reconstruction of the evolutionary history of the Enterobacteriaceae.</title>
        <authorList>
            <person name="Plunkett G.III."/>
            <person name="Neeno-Eckwall E.C."/>
            <person name="Glasner J.D."/>
            <person name="Perna N.T."/>
        </authorList>
    </citation>
    <scope>NUCLEOTIDE SEQUENCE [LARGE SCALE GENOMIC DNA]</scope>
    <source>
        <strain evidence="2 3">ATCC 51605</strain>
    </source>
</reference>
<evidence type="ECO:0000313" key="2">
    <source>
        <dbReference type="EMBL" id="OAT31373.1"/>
    </source>
</evidence>
<dbReference type="Proteomes" id="UP000078410">
    <property type="component" value="Unassembled WGS sequence"/>
</dbReference>